<gene>
    <name evidence="14" type="primary">MAP2K6</name>
    <name evidence="14" type="ORF">AWC38_SpisGene5700</name>
</gene>
<evidence type="ECO:0000256" key="5">
    <source>
        <dbReference type="ARBA" id="ARBA00022777"/>
    </source>
</evidence>
<dbReference type="Gene3D" id="1.10.510.10">
    <property type="entry name" value="Transferase(Phosphotransferase) domain 1"/>
    <property type="match status" value="1"/>
</dbReference>
<evidence type="ECO:0000256" key="12">
    <source>
        <dbReference type="SAM" id="MobiDB-lite"/>
    </source>
</evidence>
<keyword evidence="3" id="KW-0808">Transferase</keyword>
<dbReference type="PANTHER" id="PTHR48013:SF11">
    <property type="entry name" value="LICORNE"/>
    <property type="match status" value="1"/>
</dbReference>
<dbReference type="GO" id="GO:0004713">
    <property type="term" value="F:protein tyrosine kinase activity"/>
    <property type="evidence" value="ECO:0007669"/>
    <property type="project" value="UniProtKB-KW"/>
</dbReference>
<evidence type="ECO:0000259" key="13">
    <source>
        <dbReference type="PROSITE" id="PS50011"/>
    </source>
</evidence>
<keyword evidence="5 14" id="KW-0418">Kinase</keyword>
<comment type="similarity">
    <text evidence="8">Belongs to the protein kinase superfamily. STE Ser/Thr protein kinase family. MAP kinase kinase subfamily.</text>
</comment>
<evidence type="ECO:0000256" key="6">
    <source>
        <dbReference type="ARBA" id="ARBA00022840"/>
    </source>
</evidence>
<dbReference type="EMBL" id="LSMT01000064">
    <property type="protein sequence ID" value="PFX29507.1"/>
    <property type="molecule type" value="Genomic_DNA"/>
</dbReference>
<evidence type="ECO:0000256" key="1">
    <source>
        <dbReference type="ARBA" id="ARBA00022527"/>
    </source>
</evidence>
<feature type="binding site" evidence="10">
    <location>
        <position position="88"/>
    </location>
    <ligand>
        <name>ATP</name>
        <dbReference type="ChEBI" id="CHEBI:30616"/>
    </ligand>
</feature>
<evidence type="ECO:0000313" key="15">
    <source>
        <dbReference type="Proteomes" id="UP000225706"/>
    </source>
</evidence>
<keyword evidence="7" id="KW-0829">Tyrosine-protein kinase</keyword>
<dbReference type="SMART" id="SM00220">
    <property type="entry name" value="S_TKc"/>
    <property type="match status" value="1"/>
</dbReference>
<dbReference type="FunFam" id="3.30.200.20:FF:000126">
    <property type="entry name" value="Dual specificity mitogen-activated protein kinase kinase 4"/>
    <property type="match status" value="1"/>
</dbReference>
<dbReference type="PROSITE" id="PS00107">
    <property type="entry name" value="PROTEIN_KINASE_ATP"/>
    <property type="match status" value="1"/>
</dbReference>
<proteinExistence type="inferred from homology"/>
<dbReference type="OrthoDB" id="10252354at2759"/>
<keyword evidence="1 11" id="KW-0723">Serine/threonine-protein kinase</keyword>
<evidence type="ECO:0000256" key="3">
    <source>
        <dbReference type="ARBA" id="ARBA00022679"/>
    </source>
</evidence>
<dbReference type="Proteomes" id="UP000225706">
    <property type="component" value="Unassembled WGS sequence"/>
</dbReference>
<keyword evidence="6 10" id="KW-0067">ATP-binding</keyword>
<dbReference type="EC" id="2.7.12.2" evidence="9"/>
<dbReference type="GO" id="GO:0004674">
    <property type="term" value="F:protein serine/threonine kinase activity"/>
    <property type="evidence" value="ECO:0007669"/>
    <property type="project" value="UniProtKB-KW"/>
</dbReference>
<evidence type="ECO:0000256" key="11">
    <source>
        <dbReference type="RuleBase" id="RU000304"/>
    </source>
</evidence>
<dbReference type="FunFam" id="1.10.510.10:FF:000158">
    <property type="entry name" value="Dual specificity mitogen-activated protein kinase kinase 6"/>
    <property type="match status" value="1"/>
</dbReference>
<reference evidence="15" key="1">
    <citation type="journal article" date="2017" name="bioRxiv">
        <title>Comparative analysis of the genomes of Stylophora pistillata and Acropora digitifera provides evidence for extensive differences between species of corals.</title>
        <authorList>
            <person name="Voolstra C.R."/>
            <person name="Li Y."/>
            <person name="Liew Y.J."/>
            <person name="Baumgarten S."/>
            <person name="Zoccola D."/>
            <person name="Flot J.-F."/>
            <person name="Tambutte S."/>
            <person name="Allemand D."/>
            <person name="Aranda M."/>
        </authorList>
    </citation>
    <scope>NUCLEOTIDE SEQUENCE [LARGE SCALE GENOMIC DNA]</scope>
</reference>
<dbReference type="PANTHER" id="PTHR48013">
    <property type="entry name" value="DUAL SPECIFICITY MITOGEN-ACTIVATED PROTEIN KINASE KINASE 5-RELATED"/>
    <property type="match status" value="1"/>
</dbReference>
<evidence type="ECO:0000256" key="7">
    <source>
        <dbReference type="ARBA" id="ARBA00023137"/>
    </source>
</evidence>
<feature type="compositionally biased region" description="Low complexity" evidence="12">
    <location>
        <begin position="25"/>
        <end position="36"/>
    </location>
</feature>
<sequence length="349" mass="39566">MSSSPKGGKKPKKPKPKFDFTKGHPSPTTSPSTTPPRNLSDKATLTVNGKDFECIADDLKEIMELGHGAYGFVYKMQHEPTGFIMAVKRIRANVNSTEQKRLLMDLDVSMRVTDCPYTVHFYGALFREGDVWICMELMKASLDKLYKKVYATPGRRMPEEVLRQIAIAMVHALNYLHSKLRVIHRDVKPSNILVDEKGNFKLCDFGISGQLVDSLAKTVDAGCKPYMAPERINPAKNMEGYDIRSDIWSLGITMIELATGKFPYTQWKTPFEQLKQVVHEPSPTLPDGGPYSDEFRDFVVQCLQKDYSKRPNYVLLMEYDFLKGNGTDSSFDTQSWITPILQELEQSSL</sequence>
<dbReference type="InterPro" id="IPR011009">
    <property type="entry name" value="Kinase-like_dom_sf"/>
</dbReference>
<accession>A0A2B4SLW1</accession>
<dbReference type="GO" id="GO:0005524">
    <property type="term" value="F:ATP binding"/>
    <property type="evidence" value="ECO:0007669"/>
    <property type="project" value="UniProtKB-UniRule"/>
</dbReference>
<protein>
    <recommendedName>
        <fullName evidence="9">mitogen-activated protein kinase kinase</fullName>
        <ecNumber evidence="9">2.7.12.2</ecNumber>
    </recommendedName>
</protein>
<evidence type="ECO:0000256" key="9">
    <source>
        <dbReference type="ARBA" id="ARBA00038999"/>
    </source>
</evidence>
<feature type="domain" description="Protein kinase" evidence="13">
    <location>
        <begin position="59"/>
        <end position="322"/>
    </location>
</feature>
<evidence type="ECO:0000256" key="10">
    <source>
        <dbReference type="PROSITE-ProRule" id="PRU10141"/>
    </source>
</evidence>
<dbReference type="Gene3D" id="3.30.200.20">
    <property type="entry name" value="Phosphorylase Kinase, domain 1"/>
    <property type="match status" value="1"/>
</dbReference>
<evidence type="ECO:0000256" key="2">
    <source>
        <dbReference type="ARBA" id="ARBA00022553"/>
    </source>
</evidence>
<keyword evidence="15" id="KW-1185">Reference proteome</keyword>
<dbReference type="PROSITE" id="PS00108">
    <property type="entry name" value="PROTEIN_KINASE_ST"/>
    <property type="match status" value="1"/>
</dbReference>
<evidence type="ECO:0000256" key="4">
    <source>
        <dbReference type="ARBA" id="ARBA00022741"/>
    </source>
</evidence>
<dbReference type="STRING" id="50429.A0A2B4SLW1"/>
<dbReference type="GO" id="GO:0004708">
    <property type="term" value="F:MAP kinase kinase activity"/>
    <property type="evidence" value="ECO:0007669"/>
    <property type="project" value="UniProtKB-EC"/>
</dbReference>
<evidence type="ECO:0000313" key="14">
    <source>
        <dbReference type="EMBL" id="PFX29507.1"/>
    </source>
</evidence>
<dbReference type="SUPFAM" id="SSF56112">
    <property type="entry name" value="Protein kinase-like (PK-like)"/>
    <property type="match status" value="1"/>
</dbReference>
<dbReference type="InterPro" id="IPR008271">
    <property type="entry name" value="Ser/Thr_kinase_AS"/>
</dbReference>
<dbReference type="PROSITE" id="PS50011">
    <property type="entry name" value="PROTEIN_KINASE_DOM"/>
    <property type="match status" value="1"/>
</dbReference>
<organism evidence="14 15">
    <name type="scientific">Stylophora pistillata</name>
    <name type="common">Smooth cauliflower coral</name>
    <dbReference type="NCBI Taxonomy" id="50429"/>
    <lineage>
        <taxon>Eukaryota</taxon>
        <taxon>Metazoa</taxon>
        <taxon>Cnidaria</taxon>
        <taxon>Anthozoa</taxon>
        <taxon>Hexacorallia</taxon>
        <taxon>Scleractinia</taxon>
        <taxon>Astrocoeniina</taxon>
        <taxon>Pocilloporidae</taxon>
        <taxon>Stylophora</taxon>
    </lineage>
</organism>
<feature type="region of interest" description="Disordered" evidence="12">
    <location>
        <begin position="1"/>
        <end position="42"/>
    </location>
</feature>
<comment type="caution">
    <text evidence="14">The sequence shown here is derived from an EMBL/GenBank/DDBJ whole genome shotgun (WGS) entry which is preliminary data.</text>
</comment>
<dbReference type="InterPro" id="IPR000719">
    <property type="entry name" value="Prot_kinase_dom"/>
</dbReference>
<dbReference type="Pfam" id="PF00069">
    <property type="entry name" value="Pkinase"/>
    <property type="match status" value="1"/>
</dbReference>
<evidence type="ECO:0000256" key="8">
    <source>
        <dbReference type="ARBA" id="ARBA00038035"/>
    </source>
</evidence>
<keyword evidence="4 10" id="KW-0547">Nucleotide-binding</keyword>
<dbReference type="InterPro" id="IPR017441">
    <property type="entry name" value="Protein_kinase_ATP_BS"/>
</dbReference>
<dbReference type="AlphaFoldDB" id="A0A2B4SLW1"/>
<name>A0A2B4SLW1_STYPI</name>
<keyword evidence="2" id="KW-0597">Phosphoprotein</keyword>